<keyword evidence="12" id="KW-1185">Reference proteome</keyword>
<evidence type="ECO:0000313" key="12">
    <source>
        <dbReference type="Proteomes" id="UP000010799"/>
    </source>
</evidence>
<evidence type="ECO:0000256" key="5">
    <source>
        <dbReference type="ARBA" id="ARBA00022737"/>
    </source>
</evidence>
<feature type="domain" description="Tetrahydrodipicolinate-N-succinyltransferase chain A" evidence="10">
    <location>
        <begin position="8"/>
        <end position="72"/>
    </location>
</feature>
<dbReference type="GO" id="GO:0008666">
    <property type="term" value="F:2,3,4,5-tetrahydropyridine-2,6-dicarboxylate N-succinyltransferase activity"/>
    <property type="evidence" value="ECO:0007669"/>
    <property type="project" value="UniProtKB-UniRule"/>
</dbReference>
<keyword evidence="8 9" id="KW-0012">Acyltransferase</keyword>
<dbReference type="InterPro" id="IPR001451">
    <property type="entry name" value="Hexapep"/>
</dbReference>
<feature type="binding site" evidence="9">
    <location>
        <position position="115"/>
    </location>
    <ligand>
        <name>substrate</name>
    </ligand>
</feature>
<organism evidence="11 12">
    <name type="scientific">Liberibacter crescens (strain BT-1)</name>
    <dbReference type="NCBI Taxonomy" id="1215343"/>
    <lineage>
        <taxon>Bacteria</taxon>
        <taxon>Pseudomonadati</taxon>
        <taxon>Pseudomonadota</taxon>
        <taxon>Alphaproteobacteria</taxon>
        <taxon>Hyphomicrobiales</taxon>
        <taxon>Rhizobiaceae</taxon>
        <taxon>Liberibacter</taxon>
    </lineage>
</organism>
<dbReference type="Gene3D" id="1.10.166.10">
    <property type="entry name" value="Tetrahydrodipicolinate-N-succinyltransferase, N-terminal domain"/>
    <property type="match status" value="1"/>
</dbReference>
<dbReference type="InterPro" id="IPR050179">
    <property type="entry name" value="Trans_hexapeptide_repeat"/>
</dbReference>
<dbReference type="KEGG" id="lcc:B488_00380"/>
<dbReference type="EC" id="2.3.1.117" evidence="9"/>
<dbReference type="HAMAP" id="MF_00811">
    <property type="entry name" value="DapD"/>
    <property type="match status" value="1"/>
</dbReference>
<dbReference type="Pfam" id="PF14602">
    <property type="entry name" value="Hexapep_2"/>
    <property type="match status" value="1"/>
</dbReference>
<dbReference type="SUPFAM" id="SSF51161">
    <property type="entry name" value="Trimeric LpxA-like enzymes"/>
    <property type="match status" value="1"/>
</dbReference>
<dbReference type="NCBIfam" id="TIGR00965">
    <property type="entry name" value="dapD"/>
    <property type="match status" value="1"/>
</dbReference>
<dbReference type="InterPro" id="IPR023180">
    <property type="entry name" value="THP_succinylTrfase_dom1"/>
</dbReference>
<dbReference type="UniPathway" id="UPA00034">
    <property type="reaction ID" value="UER00019"/>
</dbReference>
<dbReference type="RefSeq" id="WP_015272458.1">
    <property type="nucleotide sequence ID" value="NC_019907.1"/>
</dbReference>
<comment type="subcellular location">
    <subcellularLocation>
        <location evidence="9">Cytoplasm</location>
    </subcellularLocation>
</comment>
<comment type="similarity">
    <text evidence="1 9">Belongs to the transferase hexapeptide repeat family.</text>
</comment>
<evidence type="ECO:0000256" key="1">
    <source>
        <dbReference type="ARBA" id="ARBA00007274"/>
    </source>
</evidence>
<dbReference type="EMBL" id="CP003789">
    <property type="protein sequence ID" value="AGA64031.1"/>
    <property type="molecule type" value="Genomic_DNA"/>
</dbReference>
<keyword evidence="2 9" id="KW-0963">Cytoplasm</keyword>
<keyword evidence="5 9" id="KW-0677">Repeat</keyword>
<comment type="catalytic activity">
    <reaction evidence="9">
        <text>(S)-2,3,4,5-tetrahydrodipicolinate + succinyl-CoA + H2O = (S)-2-succinylamino-6-oxoheptanedioate + CoA</text>
        <dbReference type="Rhea" id="RHEA:17325"/>
        <dbReference type="ChEBI" id="CHEBI:15377"/>
        <dbReference type="ChEBI" id="CHEBI:15685"/>
        <dbReference type="ChEBI" id="CHEBI:16845"/>
        <dbReference type="ChEBI" id="CHEBI:57287"/>
        <dbReference type="ChEBI" id="CHEBI:57292"/>
        <dbReference type="EC" id="2.3.1.117"/>
    </reaction>
</comment>
<dbReference type="GO" id="GO:0005737">
    <property type="term" value="C:cytoplasm"/>
    <property type="evidence" value="ECO:0007669"/>
    <property type="project" value="UniProtKB-SubCell"/>
</dbReference>
<dbReference type="Proteomes" id="UP000010799">
    <property type="component" value="Chromosome"/>
</dbReference>
<comment type="subunit">
    <text evidence="9">Homotrimer.</text>
</comment>
<evidence type="ECO:0000256" key="4">
    <source>
        <dbReference type="ARBA" id="ARBA00022679"/>
    </source>
</evidence>
<dbReference type="InterPro" id="IPR011004">
    <property type="entry name" value="Trimer_LpxA-like_sf"/>
</dbReference>
<dbReference type="AlphaFoldDB" id="L0EUI7"/>
<evidence type="ECO:0000256" key="6">
    <source>
        <dbReference type="ARBA" id="ARBA00022915"/>
    </source>
</evidence>
<dbReference type="PANTHER" id="PTHR43300:SF10">
    <property type="entry name" value="2,3,4,5-TETRAHYDROPYRIDINE-2,6-DICARBOXYLATE N-ACETYLTRANSFERASE"/>
    <property type="match status" value="1"/>
</dbReference>
<keyword evidence="4 9" id="KW-0808">Transferase</keyword>
<feature type="binding site" evidence="9">
    <location>
        <position position="152"/>
    </location>
    <ligand>
        <name>substrate</name>
    </ligand>
</feature>
<dbReference type="eggNOG" id="COG2171">
    <property type="taxonomic scope" value="Bacteria"/>
</dbReference>
<dbReference type="CDD" id="cd03350">
    <property type="entry name" value="LbH_THP_succinylT"/>
    <property type="match status" value="1"/>
</dbReference>
<dbReference type="NCBIfam" id="NF008808">
    <property type="entry name" value="PRK11830.1"/>
    <property type="match status" value="1"/>
</dbReference>
<comment type="pathway">
    <text evidence="9">Amino-acid biosynthesis; L-lysine biosynthesis via DAP pathway; LL-2,6-diaminopimelate from (S)-tetrahydrodipicolinate (succinylase route): step 1/3.</text>
</comment>
<evidence type="ECO:0000259" key="10">
    <source>
        <dbReference type="Pfam" id="PF14805"/>
    </source>
</evidence>
<dbReference type="STRING" id="1215343.B488_00380"/>
<dbReference type="InterPro" id="IPR018357">
    <property type="entry name" value="Hexapep_transf_CS"/>
</dbReference>
<reference evidence="11 12" key="1">
    <citation type="journal article" date="2012" name="Stand. Genomic Sci.">
        <title>Complete genome sequence of Liberibacter crescens BT-1.</title>
        <authorList>
            <person name="Leonard M.T."/>
            <person name="Fagen J.R."/>
            <person name="Davis-Richardson A.G."/>
            <person name="Davis M.J."/>
            <person name="Triplett E.W."/>
        </authorList>
    </citation>
    <scope>NUCLEOTIDE SEQUENCE [LARGE SCALE GENOMIC DNA]</scope>
    <source>
        <strain evidence="11 12">BT-1</strain>
    </source>
</reference>
<keyword evidence="7 9" id="KW-0457">Lysine biosynthesis</keyword>
<evidence type="ECO:0000256" key="9">
    <source>
        <dbReference type="HAMAP-Rule" id="MF_00811"/>
    </source>
</evidence>
<evidence type="ECO:0000256" key="2">
    <source>
        <dbReference type="ARBA" id="ARBA00022490"/>
    </source>
</evidence>
<dbReference type="Pfam" id="PF14805">
    <property type="entry name" value="THDPS_N_2"/>
    <property type="match status" value="1"/>
</dbReference>
<sequence length="288" mass="31524">MNLGDVLSLEKIINNSFEEINFINSSTRGEIYDAVETTLNLLDSGKLRVASRNQLGQWSVHQWLKKAILLAILLAFRLKPTEVITGSSGNTLGWDKISLKFNNWEKNDFEKCNIRVVPGAIVRHAAYVAPNVVLMPSFINLGAYIDEGTMIDTWATIGSCAQIGRNVHISGGVGIGGVLEPLQMEPTIIEDNCFIGARSEVVEGCIVREGSVLGMGVFIGKSTKIINRCTGEVTYNEIPPYSVVVPGIQPSKQSKNESIEPSLYCAVIIKNVDAKTRSKTSINQLLRD</sequence>
<protein>
    <recommendedName>
        <fullName evidence="9">2,3,4,5-tetrahydropyridine-2,6-dicarboxylate N-succinyltransferase</fullName>
        <ecNumber evidence="9">2.3.1.117</ecNumber>
    </recommendedName>
    <alternativeName>
        <fullName evidence="9">Tetrahydrodipicolinate N-succinyltransferase</fullName>
        <shortName evidence="9">THDP succinyltransferase</shortName>
        <shortName evidence="9">THP succinyltransferase</shortName>
        <shortName evidence="9">Tetrahydropicolinate succinylase</shortName>
    </alternativeName>
</protein>
<dbReference type="PANTHER" id="PTHR43300">
    <property type="entry name" value="ACETYLTRANSFERASE"/>
    <property type="match status" value="1"/>
</dbReference>
<dbReference type="HOGENOM" id="CLU_050859_0_1_5"/>
<dbReference type="GO" id="GO:0009089">
    <property type="term" value="P:lysine biosynthetic process via diaminopimelate"/>
    <property type="evidence" value="ECO:0007669"/>
    <property type="project" value="UniProtKB-UniRule"/>
</dbReference>
<proteinExistence type="inferred from homology"/>
<dbReference type="Gene3D" id="2.160.10.10">
    <property type="entry name" value="Hexapeptide repeat proteins"/>
    <property type="match status" value="1"/>
</dbReference>
<keyword evidence="3 9" id="KW-0028">Amino-acid biosynthesis</keyword>
<dbReference type="GO" id="GO:0019877">
    <property type="term" value="P:diaminopimelate biosynthetic process"/>
    <property type="evidence" value="ECO:0007669"/>
    <property type="project" value="UniProtKB-UniRule"/>
</dbReference>
<dbReference type="InterPro" id="IPR005664">
    <property type="entry name" value="DapD_Trfase_Hexpep_rpt_fam"/>
</dbReference>
<dbReference type="InterPro" id="IPR037133">
    <property type="entry name" value="THP_succinylTrfase_N_sf"/>
</dbReference>
<evidence type="ECO:0000256" key="3">
    <source>
        <dbReference type="ARBA" id="ARBA00022605"/>
    </source>
</evidence>
<accession>L0EUI7</accession>
<evidence type="ECO:0000313" key="11">
    <source>
        <dbReference type="EMBL" id="AGA64031.1"/>
    </source>
</evidence>
<evidence type="ECO:0000256" key="8">
    <source>
        <dbReference type="ARBA" id="ARBA00023315"/>
    </source>
</evidence>
<dbReference type="PATRIC" id="fig|1215343.11.peg.41"/>
<keyword evidence="6 9" id="KW-0220">Diaminopimelate biosynthesis</keyword>
<dbReference type="PROSITE" id="PS00101">
    <property type="entry name" value="HEXAPEP_TRANSFERASES"/>
    <property type="match status" value="1"/>
</dbReference>
<gene>
    <name evidence="9" type="primary">dapD</name>
    <name evidence="11" type="ordered locus">B488_00380</name>
</gene>
<name>L0EUI7_LIBCB</name>
<evidence type="ECO:0000256" key="7">
    <source>
        <dbReference type="ARBA" id="ARBA00023154"/>
    </source>
</evidence>